<reference evidence="5 6" key="1">
    <citation type="journal article" date="2018" name="Elife">
        <title>Discovery and characterization of a prevalent human gut bacterial enzyme sufficient for the inactivation of a family of plant toxins.</title>
        <authorList>
            <person name="Koppel N."/>
            <person name="Bisanz J.E."/>
            <person name="Pandelia M.E."/>
            <person name="Turnbaugh P.J."/>
            <person name="Balskus E.P."/>
        </authorList>
    </citation>
    <scope>NUCLEOTIDE SEQUENCE [LARGE SCALE GENOMIC DNA]</scope>
    <source>
        <strain evidence="5 6">OB21 GAM 11</strain>
    </source>
</reference>
<name>A0A369P190_9ACTN</name>
<dbReference type="PROSITE" id="PS50949">
    <property type="entry name" value="HTH_GNTR"/>
    <property type="match status" value="1"/>
</dbReference>
<dbReference type="AlphaFoldDB" id="A0A369P190"/>
<dbReference type="PANTHER" id="PTHR38445">
    <property type="entry name" value="HTH-TYPE TRANSCRIPTIONAL REPRESSOR YTRA"/>
    <property type="match status" value="1"/>
</dbReference>
<evidence type="ECO:0000256" key="3">
    <source>
        <dbReference type="ARBA" id="ARBA00023163"/>
    </source>
</evidence>
<dbReference type="Proteomes" id="UP000253805">
    <property type="component" value="Unassembled WGS sequence"/>
</dbReference>
<dbReference type="CDD" id="cd07377">
    <property type="entry name" value="WHTH_GntR"/>
    <property type="match status" value="1"/>
</dbReference>
<dbReference type="InterPro" id="IPR036388">
    <property type="entry name" value="WH-like_DNA-bd_sf"/>
</dbReference>
<dbReference type="Pfam" id="PF00392">
    <property type="entry name" value="GntR"/>
    <property type="match status" value="1"/>
</dbReference>
<dbReference type="RefSeq" id="WP_114549087.1">
    <property type="nucleotide sequence ID" value="NZ_PPUT01000015.1"/>
</dbReference>
<dbReference type="InterPro" id="IPR036390">
    <property type="entry name" value="WH_DNA-bd_sf"/>
</dbReference>
<feature type="domain" description="HTH gntR-type" evidence="4">
    <location>
        <begin position="12"/>
        <end position="80"/>
    </location>
</feature>
<evidence type="ECO:0000313" key="6">
    <source>
        <dbReference type="Proteomes" id="UP000253805"/>
    </source>
</evidence>
<keyword evidence="3" id="KW-0804">Transcription</keyword>
<proteinExistence type="predicted"/>
<evidence type="ECO:0000313" key="5">
    <source>
        <dbReference type="EMBL" id="RDC44226.1"/>
    </source>
</evidence>
<evidence type="ECO:0000256" key="1">
    <source>
        <dbReference type="ARBA" id="ARBA00023015"/>
    </source>
</evidence>
<keyword evidence="2" id="KW-0238">DNA-binding</keyword>
<evidence type="ECO:0000256" key="2">
    <source>
        <dbReference type="ARBA" id="ARBA00023125"/>
    </source>
</evidence>
<sequence length="130" mass="14535">MALFEIDESSGLPVWVQLRNRFVYLIKTGHYQPGDQLPSVRTLAAEAAINYNTVSKVYVNLESDGYVESVRGRGVFVRDIGGMADDVRSIADTEIEGCVRRCLALGMSIDEVLLRMIDVAHRLQDEKSRS</sequence>
<dbReference type="Gene3D" id="1.10.10.10">
    <property type="entry name" value="Winged helix-like DNA-binding domain superfamily/Winged helix DNA-binding domain"/>
    <property type="match status" value="1"/>
</dbReference>
<dbReference type="InterPro" id="IPR000524">
    <property type="entry name" value="Tscrpt_reg_HTH_GntR"/>
</dbReference>
<dbReference type="GO" id="GO:0003677">
    <property type="term" value="F:DNA binding"/>
    <property type="evidence" value="ECO:0007669"/>
    <property type="project" value="UniProtKB-KW"/>
</dbReference>
<protein>
    <submittedName>
        <fullName evidence="5">GntR family transcriptional regulator</fullName>
    </submittedName>
</protein>
<comment type="caution">
    <text evidence="5">The sequence shown here is derived from an EMBL/GenBank/DDBJ whole genome shotgun (WGS) entry which is preliminary data.</text>
</comment>
<keyword evidence="1" id="KW-0805">Transcription regulation</keyword>
<dbReference type="PANTHER" id="PTHR38445:SF9">
    <property type="entry name" value="HTH-TYPE TRANSCRIPTIONAL REPRESSOR YTRA"/>
    <property type="match status" value="1"/>
</dbReference>
<evidence type="ECO:0000259" key="4">
    <source>
        <dbReference type="PROSITE" id="PS50949"/>
    </source>
</evidence>
<dbReference type="GO" id="GO:0003700">
    <property type="term" value="F:DNA-binding transcription factor activity"/>
    <property type="evidence" value="ECO:0007669"/>
    <property type="project" value="InterPro"/>
</dbReference>
<accession>A0A369P190</accession>
<gene>
    <name evidence="5" type="ORF">C1850_06595</name>
</gene>
<dbReference type="SUPFAM" id="SSF46785">
    <property type="entry name" value="Winged helix' DNA-binding domain"/>
    <property type="match status" value="1"/>
</dbReference>
<organism evidence="5 6">
    <name type="scientific">Adlercreutzia equolifaciens subsp. celatus</name>
    <dbReference type="NCBI Taxonomy" id="394340"/>
    <lineage>
        <taxon>Bacteria</taxon>
        <taxon>Bacillati</taxon>
        <taxon>Actinomycetota</taxon>
        <taxon>Coriobacteriia</taxon>
        <taxon>Eggerthellales</taxon>
        <taxon>Eggerthellaceae</taxon>
        <taxon>Adlercreutzia</taxon>
    </lineage>
</organism>
<dbReference type="EMBL" id="PPUT01000015">
    <property type="protein sequence ID" value="RDC44226.1"/>
    <property type="molecule type" value="Genomic_DNA"/>
</dbReference>
<dbReference type="SMART" id="SM00345">
    <property type="entry name" value="HTH_GNTR"/>
    <property type="match status" value="1"/>
</dbReference>